<dbReference type="GO" id="GO:0020037">
    <property type="term" value="F:heme binding"/>
    <property type="evidence" value="ECO:0007669"/>
    <property type="project" value="InterPro"/>
</dbReference>
<evidence type="ECO:0000313" key="11">
    <source>
        <dbReference type="Proteomes" id="UP000234206"/>
    </source>
</evidence>
<evidence type="ECO:0000256" key="4">
    <source>
        <dbReference type="ARBA" id="ARBA00023004"/>
    </source>
</evidence>
<keyword evidence="11" id="KW-1185">Reference proteome</keyword>
<dbReference type="Proteomes" id="UP000234206">
    <property type="component" value="Unassembled WGS sequence"/>
</dbReference>
<evidence type="ECO:0000256" key="2">
    <source>
        <dbReference type="ARBA" id="ARBA00022617"/>
    </source>
</evidence>
<dbReference type="InterPro" id="IPR011008">
    <property type="entry name" value="Dimeric_a/b-barrel"/>
</dbReference>
<comment type="catalytic activity">
    <reaction evidence="9">
        <text>Fe-coproporphyrin III + H2O2 + H(+) = harderoheme III + CO2 + 2 H2O</text>
        <dbReference type="Rhea" id="RHEA:57940"/>
        <dbReference type="ChEBI" id="CHEBI:15377"/>
        <dbReference type="ChEBI" id="CHEBI:15378"/>
        <dbReference type="ChEBI" id="CHEBI:16240"/>
        <dbReference type="ChEBI" id="CHEBI:16526"/>
        <dbReference type="ChEBI" id="CHEBI:68438"/>
        <dbReference type="ChEBI" id="CHEBI:142463"/>
    </reaction>
</comment>
<evidence type="ECO:0000256" key="8">
    <source>
        <dbReference type="ARBA" id="ARBA00050019"/>
    </source>
</evidence>
<evidence type="ECO:0000313" key="10">
    <source>
        <dbReference type="EMBL" id="PKZ41727.1"/>
    </source>
</evidence>
<comment type="function">
    <text evidence="9">Involved in coproporphyrin-dependent heme b biosynthesis. Catalyzes the decarboxylation of Fe-coproporphyrin III (coproheme) to heme b (protoheme IX), the last step of the pathway. The reaction occurs in a stepwise manner with a three-propionate intermediate.</text>
</comment>
<comment type="caution">
    <text evidence="10">The sequence shown here is derived from an EMBL/GenBank/DDBJ whole genome shotgun (WGS) entry which is preliminary data.</text>
</comment>
<dbReference type="SUPFAM" id="SSF54909">
    <property type="entry name" value="Dimeric alpha+beta barrel"/>
    <property type="match status" value="1"/>
</dbReference>
<evidence type="ECO:0000256" key="1">
    <source>
        <dbReference type="ARBA" id="ARBA00014413"/>
    </source>
</evidence>
<dbReference type="RefSeq" id="WP_070705698.1">
    <property type="nucleotide sequence ID" value="NZ_JBHLVH010000028.1"/>
</dbReference>
<keyword evidence="2 9" id="KW-0349">Heme</keyword>
<dbReference type="GO" id="GO:0046872">
    <property type="term" value="F:metal ion binding"/>
    <property type="evidence" value="ECO:0007669"/>
    <property type="project" value="UniProtKB-KW"/>
</dbReference>
<dbReference type="AlphaFoldDB" id="A0A2I1PAS3"/>
<dbReference type="NCBIfam" id="NF042928">
    <property type="entry name" value="HemQ_actino"/>
    <property type="match status" value="1"/>
</dbReference>
<organism evidence="10 11">
    <name type="scientific">Kytococcus schroeteri</name>
    <dbReference type="NCBI Taxonomy" id="138300"/>
    <lineage>
        <taxon>Bacteria</taxon>
        <taxon>Bacillati</taxon>
        <taxon>Actinomycetota</taxon>
        <taxon>Actinomycetes</taxon>
        <taxon>Micrococcales</taxon>
        <taxon>Kytococcaceae</taxon>
        <taxon>Kytococcus</taxon>
    </lineage>
</organism>
<sequence length="244" mass="27941">MSSSDRVSPAKVREINESVRYTMWSVFEVPDVLPADRVEQIATEAQEFLDGLSAQGVELRGTYDIAGMRPGADYLVWWHAESNDQLQAAFRAFRRTELGARSRCTWTASALHRPAEFNKSHVPAFLAGGRVREYLCLYPFVRDPEWYLMEADERRRMLVEHGMKARDYSEVRANTIPAFGLADYEWVLAFESDDLGQIVDLMRTMRETDARRHVTLETPFHTGKRTPLADIVRELPHHPAVQAG</sequence>
<dbReference type="OrthoDB" id="9773646at2"/>
<comment type="pathway">
    <text evidence="9">Porphyrin-containing compound metabolism; protoheme biosynthesis.</text>
</comment>
<name>A0A2I1PAS3_9MICO</name>
<keyword evidence="4 9" id="KW-0408">Iron</keyword>
<gene>
    <name evidence="9" type="primary">chdC</name>
    <name evidence="10" type="ORF">CYJ76_06625</name>
</gene>
<protein>
    <recommendedName>
        <fullName evidence="1 9">Coproheme decarboxylase</fullName>
        <ecNumber evidence="8 9">1.3.98.5</ecNumber>
    </recommendedName>
    <alternativeName>
        <fullName evidence="5 9">Coproheme III oxidative decarboxylase</fullName>
    </alternativeName>
    <alternativeName>
        <fullName evidence="6 9">Hydrogen peroxide-dependent heme synthase</fullName>
    </alternativeName>
</protein>
<dbReference type="GO" id="GO:0016634">
    <property type="term" value="F:oxidoreductase activity, acting on the CH-CH group of donors, oxygen as acceptor"/>
    <property type="evidence" value="ECO:0007669"/>
    <property type="project" value="UniProtKB-UniRule"/>
</dbReference>
<evidence type="ECO:0000256" key="5">
    <source>
        <dbReference type="ARBA" id="ARBA00029882"/>
    </source>
</evidence>
<comment type="cofactor">
    <cofactor evidence="9">
        <name>Fe-coproporphyrin III</name>
        <dbReference type="ChEBI" id="CHEBI:68438"/>
    </cofactor>
    <text evidence="9">Fe-coproporphyrin III acts as both substrate and redox cofactor.</text>
</comment>
<comment type="catalytic activity">
    <reaction evidence="9">
        <text>harderoheme III + H2O2 + H(+) = heme b + CO2 + 2 H2O</text>
        <dbReference type="Rhea" id="RHEA:57944"/>
        <dbReference type="ChEBI" id="CHEBI:15377"/>
        <dbReference type="ChEBI" id="CHEBI:15378"/>
        <dbReference type="ChEBI" id="CHEBI:16240"/>
        <dbReference type="ChEBI" id="CHEBI:16526"/>
        <dbReference type="ChEBI" id="CHEBI:60344"/>
        <dbReference type="ChEBI" id="CHEBI:142463"/>
    </reaction>
</comment>
<evidence type="ECO:0000256" key="7">
    <source>
        <dbReference type="ARBA" id="ARBA00049896"/>
    </source>
</evidence>
<evidence type="ECO:0000256" key="9">
    <source>
        <dbReference type="HAMAP-Rule" id="MF_02244"/>
    </source>
</evidence>
<dbReference type="Pfam" id="PF06778">
    <property type="entry name" value="Chlor_dismutase"/>
    <property type="match status" value="1"/>
</dbReference>
<evidence type="ECO:0000256" key="6">
    <source>
        <dbReference type="ARBA" id="ARBA00030236"/>
    </source>
</evidence>
<dbReference type="GO" id="GO:0006785">
    <property type="term" value="P:heme B biosynthetic process"/>
    <property type="evidence" value="ECO:0007669"/>
    <property type="project" value="UniProtKB-UniRule"/>
</dbReference>
<accession>A0A2I1PAS3</accession>
<proteinExistence type="inferred from homology"/>
<keyword evidence="9" id="KW-0560">Oxidoreductase</keyword>
<dbReference type="EMBL" id="PKIZ01000010">
    <property type="protein sequence ID" value="PKZ41727.1"/>
    <property type="molecule type" value="Genomic_DNA"/>
</dbReference>
<keyword evidence="3 9" id="KW-0479">Metal-binding</keyword>
<reference evidence="10 11" key="1">
    <citation type="submission" date="2017-12" db="EMBL/GenBank/DDBJ databases">
        <title>Phylogenetic diversity of female urinary microbiome.</title>
        <authorList>
            <person name="Thomas-White K."/>
            <person name="Wolfe A.J."/>
        </authorList>
    </citation>
    <scope>NUCLEOTIDE SEQUENCE [LARGE SCALE GENOMIC DNA]</scope>
    <source>
        <strain evidence="10 11">UMB1298</strain>
    </source>
</reference>
<dbReference type="HAMAP" id="MF_02244">
    <property type="entry name" value="Coproheme_decarbox_2"/>
    <property type="match status" value="1"/>
</dbReference>
<comment type="catalytic activity">
    <reaction evidence="7">
        <text>Fe-coproporphyrin III + 2 H2O2 + 2 H(+) = heme b + 2 CO2 + 4 H2O</text>
        <dbReference type="Rhea" id="RHEA:56516"/>
        <dbReference type="ChEBI" id="CHEBI:15377"/>
        <dbReference type="ChEBI" id="CHEBI:15378"/>
        <dbReference type="ChEBI" id="CHEBI:16240"/>
        <dbReference type="ChEBI" id="CHEBI:16526"/>
        <dbReference type="ChEBI" id="CHEBI:60344"/>
        <dbReference type="ChEBI" id="CHEBI:68438"/>
        <dbReference type="EC" id="1.3.98.5"/>
    </reaction>
    <physiologicalReaction direction="left-to-right" evidence="7">
        <dbReference type="Rhea" id="RHEA:56517"/>
    </physiologicalReaction>
</comment>
<dbReference type="PANTHER" id="PTHR36843">
    <property type="entry name" value="HEME-DEPENDENT PEROXIDASE YWFI-RELATED"/>
    <property type="match status" value="1"/>
</dbReference>
<evidence type="ECO:0000256" key="3">
    <source>
        <dbReference type="ARBA" id="ARBA00022723"/>
    </source>
</evidence>
<comment type="similarity">
    <text evidence="9">Belongs to the ChdC family. Type 2 subfamily.</text>
</comment>
<dbReference type="EC" id="1.3.98.5" evidence="8 9"/>
<feature type="binding site" description="axial binding residue" evidence="9">
    <location>
        <position position="161"/>
    </location>
    <ligand>
        <name>Fe-coproporphyrin III</name>
        <dbReference type="ChEBI" id="CHEBI:68438"/>
    </ligand>
    <ligandPart>
        <name>Fe</name>
        <dbReference type="ChEBI" id="CHEBI:18248"/>
    </ligandPart>
</feature>
<feature type="active site" evidence="9">
    <location>
        <position position="138"/>
    </location>
</feature>
<dbReference type="Gene3D" id="3.30.70.1030">
    <property type="entry name" value="Apc35880, domain 1"/>
    <property type="match status" value="2"/>
</dbReference>
<keyword evidence="9" id="KW-0350">Heme biosynthesis</keyword>
<dbReference type="InterPro" id="IPR010644">
    <property type="entry name" value="ChdC/CLD"/>
</dbReference>
<dbReference type="PANTHER" id="PTHR36843:SF1">
    <property type="entry name" value="COPROHEME DECARBOXYLASE"/>
    <property type="match status" value="1"/>
</dbReference>